<gene>
    <name evidence="2" type="ORF">GPM918_LOCUS23769</name>
    <name evidence="3" type="ORF">SRO942_LOCUS23770</name>
</gene>
<dbReference type="OrthoDB" id="7902892at2759"/>
<dbReference type="Proteomes" id="UP000663829">
    <property type="component" value="Unassembled WGS sequence"/>
</dbReference>
<evidence type="ECO:0000313" key="2">
    <source>
        <dbReference type="EMBL" id="CAF1202000.1"/>
    </source>
</evidence>
<evidence type="ECO:0000313" key="4">
    <source>
        <dbReference type="Proteomes" id="UP000663829"/>
    </source>
</evidence>
<organism evidence="2 4">
    <name type="scientific">Didymodactylos carnosus</name>
    <dbReference type="NCBI Taxonomy" id="1234261"/>
    <lineage>
        <taxon>Eukaryota</taxon>
        <taxon>Metazoa</taxon>
        <taxon>Spiralia</taxon>
        <taxon>Gnathifera</taxon>
        <taxon>Rotifera</taxon>
        <taxon>Eurotatoria</taxon>
        <taxon>Bdelloidea</taxon>
        <taxon>Philodinida</taxon>
        <taxon>Philodinidae</taxon>
        <taxon>Didymodactylos</taxon>
    </lineage>
</organism>
<dbReference type="Proteomes" id="UP000681722">
    <property type="component" value="Unassembled WGS sequence"/>
</dbReference>
<dbReference type="PANTHER" id="PTHR47326:SF1">
    <property type="entry name" value="HTH PSQ-TYPE DOMAIN-CONTAINING PROTEIN"/>
    <property type="match status" value="1"/>
</dbReference>
<dbReference type="EMBL" id="CAJOBC010008615">
    <property type="protein sequence ID" value="CAF3966472.1"/>
    <property type="molecule type" value="Genomic_DNA"/>
</dbReference>
<dbReference type="Pfam" id="PF13676">
    <property type="entry name" value="TIR_2"/>
    <property type="match status" value="1"/>
</dbReference>
<dbReference type="SUPFAM" id="SSF52200">
    <property type="entry name" value="Toll/Interleukin receptor TIR domain"/>
    <property type="match status" value="1"/>
</dbReference>
<protein>
    <recommendedName>
        <fullName evidence="1">TIR domain-containing protein</fullName>
    </recommendedName>
</protein>
<dbReference type="PROSITE" id="PS50104">
    <property type="entry name" value="TIR"/>
    <property type="match status" value="1"/>
</dbReference>
<keyword evidence="4" id="KW-1185">Reference proteome</keyword>
<sequence>MKQHIELIQNDKEHIPSSKLTEMFDDFAREWHQYQPEIICQLFSLQLSDPLVLNHELFRIILNSLTDLLKKWLSLNELEVLNFKKITELLFVMMSGKNKENTESFKSLLLNKPLIDSIREFLNSILLNLCTANVDILDGVTNLLSTFVKLEYGRLDIMDDENLLSLMEPIIKCLCSTEYFDVLTGLNPTKTFTSWQQFLAVTAPNYFSCYRGKQARKYTNQIRRTLFKRYADVLQQLLPSLFDWNESMMKCVQHMFIVLRRFGEYAETRKHFTEHLKILDSILVILNSTKIQDQVLHNEESAETYLVYAALWVLSSAGSEEKIADYLRTNHRTETFLTLRKAKKQALQPYVYQILANVLNEDDIKQLADPKEITSMFIDYVKQAIESPQYSTPGGRLKNLLFSLKALVQHDQIKDELVRQQGLPLLILCAIDTKFRVYEVQQYALEIIWALTFNNEAFNTLKNDDVFTTHVKSLINSKKQRIKRASEGIVWRLEKESSKLHVQQVLQEKKETAPDRHYKYDIMISYSHDDKVLCYQIQEQLVRDEFRVWLDRDNLYGSQMQEMADAIENSQFVFICMSDKYKQSVYCQSEAHYAFERGCQLVPIKVTENYRPDGWLGFIATGKVYIDFTKTDFNIAYQKLTKEISRHRSQQPPAIPPAPHEVHSVNVSTDYLTKTCVELWTRKDVVDFLNDKKLEAMIPLCEDTNGSQLLKMYKMCEHDMDGMYKSLKSDLEIIHGHQNTLLLKVYLRFVDELKPYIPLSSGTTSKSVVFAIERLFSKFGRAIDVQREWSNYFDTTPPHLTTISSINRKFDEDGTLESLPRSGRPSSVLFEEKLDEIEEMVTSNPQLSIRQGAAQAGISKSSYQVAIKQLNFKPYRPTLIVELNEDDFDRRREFCESWIEKFQNEPDLIDNIFWSDEAKFNMNTVVNRHNCMYWARENPYLKFEVPNTQQGVMVWCGISSSGVVGPYFFNDIVTGPLYKEMLVSYAWPQLKNKNFYFQHDGAGPHYAVIVREWLDRKFPDRWLGRRGPFDWPARSPDLSPCDFFLWNYLKDIVFKTPPATITELQDRIKTACEEIPEDVCRKACRSVLGRFRDCLNNEGQFLSY</sequence>
<dbReference type="InterPro" id="IPR011989">
    <property type="entry name" value="ARM-like"/>
</dbReference>
<dbReference type="GO" id="GO:0003676">
    <property type="term" value="F:nucleic acid binding"/>
    <property type="evidence" value="ECO:0007669"/>
    <property type="project" value="InterPro"/>
</dbReference>
<dbReference type="InterPro" id="IPR036397">
    <property type="entry name" value="RNaseH_sf"/>
</dbReference>
<dbReference type="InterPro" id="IPR000157">
    <property type="entry name" value="TIR_dom"/>
</dbReference>
<dbReference type="Gene3D" id="3.30.420.10">
    <property type="entry name" value="Ribonuclease H-like superfamily/Ribonuclease H"/>
    <property type="match status" value="1"/>
</dbReference>
<dbReference type="InterPro" id="IPR016024">
    <property type="entry name" value="ARM-type_fold"/>
</dbReference>
<evidence type="ECO:0000313" key="3">
    <source>
        <dbReference type="EMBL" id="CAF3966472.1"/>
    </source>
</evidence>
<dbReference type="AlphaFoldDB" id="A0A814WBW2"/>
<evidence type="ECO:0000259" key="1">
    <source>
        <dbReference type="PROSITE" id="PS50104"/>
    </source>
</evidence>
<name>A0A814WBW2_9BILA</name>
<dbReference type="PANTHER" id="PTHR47326">
    <property type="entry name" value="TRANSPOSABLE ELEMENT TC3 TRANSPOSASE-LIKE PROTEIN"/>
    <property type="match status" value="1"/>
</dbReference>
<dbReference type="SUPFAM" id="SSF48371">
    <property type="entry name" value="ARM repeat"/>
    <property type="match status" value="1"/>
</dbReference>
<accession>A0A814WBW2</accession>
<feature type="domain" description="TIR" evidence="1">
    <location>
        <begin position="518"/>
        <end position="645"/>
    </location>
</feature>
<comment type="caution">
    <text evidence="2">The sequence shown here is derived from an EMBL/GenBank/DDBJ whole genome shotgun (WGS) entry which is preliminary data.</text>
</comment>
<dbReference type="InterPro" id="IPR035897">
    <property type="entry name" value="Toll_tir_struct_dom_sf"/>
</dbReference>
<dbReference type="Gene3D" id="3.40.50.10140">
    <property type="entry name" value="Toll/interleukin-1 receptor homology (TIR) domain"/>
    <property type="match status" value="1"/>
</dbReference>
<reference evidence="2" key="1">
    <citation type="submission" date="2021-02" db="EMBL/GenBank/DDBJ databases">
        <authorList>
            <person name="Nowell W R."/>
        </authorList>
    </citation>
    <scope>NUCLEOTIDE SEQUENCE</scope>
</reference>
<dbReference type="EMBL" id="CAJNOQ010008614">
    <property type="protein sequence ID" value="CAF1202000.1"/>
    <property type="molecule type" value="Genomic_DNA"/>
</dbReference>
<proteinExistence type="predicted"/>
<dbReference type="GO" id="GO:0007165">
    <property type="term" value="P:signal transduction"/>
    <property type="evidence" value="ECO:0007669"/>
    <property type="project" value="InterPro"/>
</dbReference>
<dbReference type="Gene3D" id="1.25.10.10">
    <property type="entry name" value="Leucine-rich Repeat Variant"/>
    <property type="match status" value="1"/>
</dbReference>